<dbReference type="InterPro" id="IPR043019">
    <property type="entry name" value="GrlR_sf"/>
</dbReference>
<gene>
    <name evidence="1" type="ordered locus">Dde_1280</name>
</gene>
<dbReference type="Proteomes" id="UP000002710">
    <property type="component" value="Chromosome"/>
</dbReference>
<evidence type="ECO:0000313" key="1">
    <source>
        <dbReference type="EMBL" id="ABB38081.2"/>
    </source>
</evidence>
<dbReference type="Gene3D" id="2.40.128.380">
    <property type="entry name" value="T3SS negative regulator GrlR"/>
    <property type="match status" value="1"/>
</dbReference>
<dbReference type="HOGENOM" id="CLU_1851899_0_0_7"/>
<dbReference type="RefSeq" id="WP_011367277.1">
    <property type="nucleotide sequence ID" value="NC_007519.1"/>
</dbReference>
<accession>Q312R5</accession>
<dbReference type="KEGG" id="dde:Dde_1280"/>
<dbReference type="AlphaFoldDB" id="Q312R5"/>
<protein>
    <submittedName>
        <fullName evidence="1">Uncharacterized protein</fullName>
    </submittedName>
</protein>
<keyword evidence="2" id="KW-1185">Reference proteome</keyword>
<name>Q312R5_OLEA2</name>
<organism evidence="1 2">
    <name type="scientific">Oleidesulfovibrio alaskensis (strain ATCC BAA-1058 / DSM 17464 / G20)</name>
    <name type="common">Desulfovibrio alaskensis</name>
    <dbReference type="NCBI Taxonomy" id="207559"/>
    <lineage>
        <taxon>Bacteria</taxon>
        <taxon>Pseudomonadati</taxon>
        <taxon>Thermodesulfobacteriota</taxon>
        <taxon>Desulfovibrionia</taxon>
        <taxon>Desulfovibrionales</taxon>
        <taxon>Desulfovibrionaceae</taxon>
        <taxon>Oleidesulfovibrio</taxon>
    </lineage>
</organism>
<proteinExistence type="predicted"/>
<reference evidence="1 2" key="1">
    <citation type="journal article" date="2011" name="J. Bacteriol.">
        <title>Complete genome sequence and updated annotation of Desulfovibrio alaskensis G20.</title>
        <authorList>
            <person name="Hauser L.J."/>
            <person name="Land M.L."/>
            <person name="Brown S.D."/>
            <person name="Larimer F."/>
            <person name="Keller K.L."/>
            <person name="Rapp-Giles B.J."/>
            <person name="Price M.N."/>
            <person name="Lin M."/>
            <person name="Bruce D.C."/>
            <person name="Detter J.C."/>
            <person name="Tapia R."/>
            <person name="Han C.S."/>
            <person name="Goodwin L.A."/>
            <person name="Cheng J.F."/>
            <person name="Pitluck S."/>
            <person name="Copeland A."/>
            <person name="Lucas S."/>
            <person name="Nolan M."/>
            <person name="Lapidus A.L."/>
            <person name="Palumbo A.V."/>
            <person name="Wall J.D."/>
        </authorList>
    </citation>
    <scope>NUCLEOTIDE SEQUENCE [LARGE SCALE GENOMIC DNA]</scope>
    <source>
        <strain evidence="2">ATCC BAA 1058 / DSM 17464 / G20</strain>
    </source>
</reference>
<evidence type="ECO:0000313" key="2">
    <source>
        <dbReference type="Proteomes" id="UP000002710"/>
    </source>
</evidence>
<sequence>MVYPAAMTICTCIPLKDGLYRIRCSDSQHTEEGTIAVSGGNFTGSTEQYRLTGHIGPAAPADSGPHAQQKHTVTGMLHLTRAGTGSERCLGWFKRASLTLHGAHSAAADTITATARAQGHTAIFLDIAIVPAQSADCT</sequence>
<dbReference type="EMBL" id="CP000112">
    <property type="protein sequence ID" value="ABB38081.2"/>
    <property type="molecule type" value="Genomic_DNA"/>
</dbReference>